<dbReference type="OrthoDB" id="2454603at2"/>
<dbReference type="RefSeq" id="WP_020815281.1">
    <property type="nucleotide sequence ID" value="NZ_ATAY01000028.1"/>
</dbReference>
<dbReference type="Proteomes" id="UP000016860">
    <property type="component" value="Unassembled WGS sequence"/>
</dbReference>
<evidence type="ECO:0000313" key="1">
    <source>
        <dbReference type="EMBL" id="EPR12366.1"/>
    </source>
</evidence>
<name>U4R3Q2_9FIRM</name>
<dbReference type="EMBL" id="ATAY01000028">
    <property type="protein sequence ID" value="EPR12366.1"/>
    <property type="molecule type" value="Genomic_DNA"/>
</dbReference>
<dbReference type="AlphaFoldDB" id="U4R3Q2"/>
<protein>
    <recommendedName>
        <fullName evidence="3">DUF3168 domain-containing protein</fullName>
    </recommendedName>
</protein>
<evidence type="ECO:0008006" key="3">
    <source>
        <dbReference type="Google" id="ProtNLM"/>
    </source>
</evidence>
<dbReference type="InterPro" id="IPR053745">
    <property type="entry name" value="Viral_Tail_Comp_sf"/>
</dbReference>
<dbReference type="PATRIC" id="fig|1330534.3.peg.1726"/>
<dbReference type="Gene3D" id="3.30.2000.30">
    <property type="match status" value="1"/>
</dbReference>
<gene>
    <name evidence="1" type="ORF">L323_08680</name>
</gene>
<reference evidence="1 2" key="1">
    <citation type="journal article" date="2013" name="Genome Announc.">
        <title>Draft Genome Sequence of the Cellulolytic Bacterium Clostridium papyrosolvens C7 (ATCC 700395).</title>
        <authorList>
            <person name="Zepeda V."/>
            <person name="Dassa B."/>
            <person name="Borovok I."/>
            <person name="Lamed R."/>
            <person name="Bayer E.A."/>
            <person name="Cate J.H."/>
        </authorList>
    </citation>
    <scope>NUCLEOTIDE SEQUENCE [LARGE SCALE GENOMIC DNA]</scope>
    <source>
        <strain evidence="1 2">C7</strain>
    </source>
</reference>
<evidence type="ECO:0000313" key="2">
    <source>
        <dbReference type="Proteomes" id="UP000016860"/>
    </source>
</evidence>
<accession>U4R3Q2</accession>
<organism evidence="1 2">
    <name type="scientific">Ruminiclostridium papyrosolvens C7</name>
    <dbReference type="NCBI Taxonomy" id="1330534"/>
    <lineage>
        <taxon>Bacteria</taxon>
        <taxon>Bacillati</taxon>
        <taxon>Bacillota</taxon>
        <taxon>Clostridia</taxon>
        <taxon>Eubacteriales</taxon>
        <taxon>Oscillospiraceae</taxon>
        <taxon>Ruminiclostridium</taxon>
    </lineage>
</organism>
<comment type="caution">
    <text evidence="1">The sequence shown here is derived from an EMBL/GenBank/DDBJ whole genome shotgun (WGS) entry which is preliminary data.</text>
</comment>
<proteinExistence type="predicted"/>
<sequence>MQDAEALVYQTLNLDETLITLLGGKDVGKGFFRIYNSPVAPNADEYPRITLFEIVNTDEAAADDESTMSDVNVRVDIWTKDETILFDVTNRVKKILKTNLLCTVKLGAKIYEQDTEVYHKVVEVYLLLEQESE</sequence>
<dbReference type="STRING" id="1330534.L323_08680"/>